<evidence type="ECO:0000313" key="2">
    <source>
        <dbReference type="Proteomes" id="UP000805841"/>
    </source>
</evidence>
<proteinExistence type="predicted"/>
<reference evidence="1 2" key="1">
    <citation type="journal article" date="2020" name="Insects">
        <title>Bacteria Belonging to Pseudomonas typographi sp. nov. from the Bark Beetle Ips typographus Have Genomic Potential to Aid in the Host Ecology.</title>
        <authorList>
            <person name="Peral-Aranega E."/>
            <person name="Saati-Santamaria Z."/>
            <person name="Kolarik M."/>
            <person name="Rivas R."/>
            <person name="Garcia-Fraile P."/>
        </authorList>
    </citation>
    <scope>NUCLEOTIDE SEQUENCE [LARGE SCALE GENOMIC DNA]</scope>
    <source>
        <strain evidence="1 2">CA3A</strain>
    </source>
</reference>
<dbReference type="RefSeq" id="WP_190417916.1">
    <property type="nucleotide sequence ID" value="NZ_JAAOCA010000004.1"/>
</dbReference>
<gene>
    <name evidence="1" type="ORF">HAQ05_04125</name>
</gene>
<accession>A0ABR7YXM5</accession>
<name>A0ABR7YXM5_9PSED</name>
<dbReference type="Proteomes" id="UP000805841">
    <property type="component" value="Unassembled WGS sequence"/>
</dbReference>
<protein>
    <submittedName>
        <fullName evidence="1">Uncharacterized protein</fullName>
    </submittedName>
</protein>
<dbReference type="EMBL" id="JAAOCA010000004">
    <property type="protein sequence ID" value="MBD1597905.1"/>
    <property type="molecule type" value="Genomic_DNA"/>
</dbReference>
<comment type="caution">
    <text evidence="1">The sequence shown here is derived from an EMBL/GenBank/DDBJ whole genome shotgun (WGS) entry which is preliminary data.</text>
</comment>
<sequence>MTRIFAPKVRKLTHRRMALAALRANSSRSVLLTRYNDQMARPHAVAFASMANSKMPIEKVRETPHLGTASATAYAELTEALLAKAGGQ</sequence>
<keyword evidence="2" id="KW-1185">Reference proteome</keyword>
<evidence type="ECO:0000313" key="1">
    <source>
        <dbReference type="EMBL" id="MBD1597905.1"/>
    </source>
</evidence>
<organism evidence="1 2">
    <name type="scientific">Pseudomonas typographi</name>
    <dbReference type="NCBI Taxonomy" id="2715964"/>
    <lineage>
        <taxon>Bacteria</taxon>
        <taxon>Pseudomonadati</taxon>
        <taxon>Pseudomonadota</taxon>
        <taxon>Gammaproteobacteria</taxon>
        <taxon>Pseudomonadales</taxon>
        <taxon>Pseudomonadaceae</taxon>
        <taxon>Pseudomonas</taxon>
    </lineage>
</organism>